<evidence type="ECO:0000313" key="2">
    <source>
        <dbReference type="Proteomes" id="UP000199053"/>
    </source>
</evidence>
<protein>
    <submittedName>
        <fullName evidence="1">Uncharacterized protein</fullName>
    </submittedName>
</protein>
<dbReference type="STRING" id="246191.SAMN05660337_1223"/>
<organism evidence="1 2">
    <name type="scientific">Maridesulfovibrio ferrireducens</name>
    <dbReference type="NCBI Taxonomy" id="246191"/>
    <lineage>
        <taxon>Bacteria</taxon>
        <taxon>Pseudomonadati</taxon>
        <taxon>Thermodesulfobacteriota</taxon>
        <taxon>Desulfovibrionia</taxon>
        <taxon>Desulfovibrionales</taxon>
        <taxon>Desulfovibrionaceae</taxon>
        <taxon>Maridesulfovibrio</taxon>
    </lineage>
</organism>
<keyword evidence="2" id="KW-1185">Reference proteome</keyword>
<sequence length="1133" mass="128793">MTMNINIDRNYTRSVNISRDAESSCLSREYIPTARSLYTLDRIAKTISFEDTPRSWTLVGPYGAGKSSFGLFLASLLGNSEARVSVEARKQLVSVSPEHSSAFLDKTTSGKGFLTIIITGSSEPFSNNFFRSMQQSVKNYWAPITGPRPQIYKSILETKTTPTSSKIIYFLEQLKIELSQKGSKGILILVDELGKFLEYEARHKTDNDIYLLQELAEYAHKGSEVNTYIITLTHQAFDQYVSSGNKSQQEEWAKIQGRYENIPYIEPVDQTLKIVAKAIQSTADLNSELTNEINSAVSAISEIKALPIGLDHEAANKLFESCYPLHPLTAILLPLLCQKVAQNERTLFSFLGSDEPFGFKYNLQNHLETEGFIYPWAIYDYFIANQSATIFDHLTHRRWAEVVSALERLGDARPSEINLLKTIGLINIIGAHGAIKASDNLLRAASPHNTLNYGQDITALQGKSLIQFRKFNEEYRVWQGSDFDIETAVDEELSQIKGFDLPANLNSRNVLPAIVANRHSITTGTFRFYSVYFADKHSASKINNDNSPKIIYFLTSDKESSSKEFTKLAAKLDDMTVLALCDNYDDIHKAVSRVIALRRVRDNRNELNSDPVSLREFKDSLIAARDYEDSLLIQLIKNPEQYRWTWKNKKLLIATTTDFQKKLSNILSEVYNLSPTIKNELINKQNPSAQASTGRNRLIAAMFKNENQENLGIIKYPSERSIYDAVLKATGLHKKAGDSWEFGPPSKKNDRYNILPVWNKIQHFLEETEDKPRPFTDLNFELSAPPFGIKEGVLPILYAAAYLYNRSEIALYEDGKYLPLLQPSRYELFIKRMDLFSVQLFKLSGANESLFRQYGKAFFNGNSPTDLQAIARPFAMLMHNLPEYSKKTESLPQKAIQIRKAYFEAPSPEELFFKRLPIACGYENLTTTPDQLSFFTKELIEALRALKYVYQDLLKDLQASLCQAFKIKQTEPEDIRHEFQNRFQHVERNTVNTNSIKTFIKCLIAKKNTNEQWIESVFSLVAQKPCAKWIDSDVSKASFELSKYSTKLLDLEKLCFKQAQNKDKNIRTILLKTVEPGQNELDQVICIDSDTERSIELVKKSLNNALSSLSSDSLKLAVLTDLVNDLLKQCGEE</sequence>
<reference evidence="2" key="1">
    <citation type="submission" date="2016-10" db="EMBL/GenBank/DDBJ databases">
        <authorList>
            <person name="Varghese N."/>
            <person name="Submissions S."/>
        </authorList>
    </citation>
    <scope>NUCLEOTIDE SEQUENCE [LARGE SCALE GENOMIC DNA]</scope>
    <source>
        <strain evidence="2">DSM 16995</strain>
    </source>
</reference>
<proteinExistence type="predicted"/>
<name>A0A1G9EQJ0_9BACT</name>
<evidence type="ECO:0000313" key="1">
    <source>
        <dbReference type="EMBL" id="SDK78390.1"/>
    </source>
</evidence>
<dbReference type="AlphaFoldDB" id="A0A1G9EQJ0"/>
<dbReference type="InterPro" id="IPR027417">
    <property type="entry name" value="P-loop_NTPase"/>
</dbReference>
<dbReference type="SUPFAM" id="SSF52540">
    <property type="entry name" value="P-loop containing nucleoside triphosphate hydrolases"/>
    <property type="match status" value="1"/>
</dbReference>
<dbReference type="EMBL" id="FNGA01000002">
    <property type="protein sequence ID" value="SDK78390.1"/>
    <property type="molecule type" value="Genomic_DNA"/>
</dbReference>
<gene>
    <name evidence="1" type="ORF">SAMN05660337_1223</name>
</gene>
<accession>A0A1G9EQJ0</accession>
<dbReference type="Proteomes" id="UP000199053">
    <property type="component" value="Unassembled WGS sequence"/>
</dbReference>